<dbReference type="Gene3D" id="2.30.29.130">
    <property type="match status" value="1"/>
</dbReference>
<keyword evidence="12 15" id="KW-0472">Membrane</keyword>
<comment type="similarity">
    <text evidence="3">Belongs to the vesiculovirus glycoprotein family.</text>
</comment>
<dbReference type="Pfam" id="PF00974">
    <property type="entry name" value="Rhabdo_glycop_FD"/>
    <property type="match status" value="1"/>
</dbReference>
<name>M4VNB9_9RHAB</name>
<dbReference type="GO" id="GO:0019031">
    <property type="term" value="C:viral envelope"/>
    <property type="evidence" value="ECO:0007669"/>
    <property type="project" value="UniProtKB-KW"/>
</dbReference>
<organism evidence="18 19">
    <name type="scientific">Vesiculovirus malpais</name>
    <dbReference type="NCBI Taxonomy" id="1972570"/>
    <lineage>
        <taxon>Viruses</taxon>
        <taxon>Riboviria</taxon>
        <taxon>Orthornavirae</taxon>
        <taxon>Negarnaviricota</taxon>
        <taxon>Haploviricotina</taxon>
        <taxon>Monjiviricetes</taxon>
        <taxon>Mononegavirales</taxon>
        <taxon>Rhabdoviridae</taxon>
        <taxon>Alpharhabdovirinae</taxon>
        <taxon>Vesiculovirus</taxon>
    </lineage>
</organism>
<evidence type="ECO:0000259" key="16">
    <source>
        <dbReference type="Pfam" id="PF00974"/>
    </source>
</evidence>
<keyword evidence="8" id="KW-0946">Virion</keyword>
<evidence type="ECO:0000256" key="3">
    <source>
        <dbReference type="ARBA" id="ARBA00005473"/>
    </source>
</evidence>
<evidence type="ECO:0000256" key="1">
    <source>
        <dbReference type="ARBA" id="ARBA00004313"/>
    </source>
</evidence>
<evidence type="ECO:0000256" key="6">
    <source>
        <dbReference type="ARBA" id="ARBA00022729"/>
    </source>
</evidence>
<dbReference type="GO" id="GO:0046718">
    <property type="term" value="P:symbiont entry into host cell"/>
    <property type="evidence" value="ECO:0007669"/>
    <property type="project" value="UniProtKB-KW"/>
</dbReference>
<dbReference type="GO" id="GO:0019062">
    <property type="term" value="P:virion attachment to host cell"/>
    <property type="evidence" value="ECO:0007669"/>
    <property type="project" value="UniProtKB-KW"/>
</dbReference>
<evidence type="ECO:0000256" key="9">
    <source>
        <dbReference type="ARBA" id="ARBA00022870"/>
    </source>
</evidence>
<keyword evidence="4" id="KW-0945">Host-virus interaction</keyword>
<evidence type="ECO:0000256" key="2">
    <source>
        <dbReference type="ARBA" id="ARBA00004563"/>
    </source>
</evidence>
<evidence type="ECO:0000256" key="5">
    <source>
        <dbReference type="ARBA" id="ARBA00022692"/>
    </source>
</evidence>
<feature type="domain" description="Spike glycoprotein fusion" evidence="16">
    <location>
        <begin position="73"/>
        <end position="172"/>
    </location>
</feature>
<dbReference type="KEGG" id="vg:20964456"/>
<keyword evidence="19" id="KW-1185">Reference proteome</keyword>
<feature type="domain" description="Spike glycoprotein G central" evidence="17">
    <location>
        <begin position="275"/>
        <end position="395"/>
    </location>
</feature>
<keyword evidence="13" id="KW-0325">Glycoprotein</keyword>
<evidence type="ECO:0000256" key="7">
    <source>
        <dbReference type="ARBA" id="ARBA00022804"/>
    </source>
</evidence>
<evidence type="ECO:0000256" key="10">
    <source>
        <dbReference type="ARBA" id="ARBA00022879"/>
    </source>
</evidence>
<dbReference type="GO" id="GO:0033644">
    <property type="term" value="C:host cell membrane"/>
    <property type="evidence" value="ECO:0007669"/>
    <property type="project" value="UniProtKB-SubCell"/>
</dbReference>
<evidence type="ECO:0000256" key="14">
    <source>
        <dbReference type="ARBA" id="ARBA00023296"/>
    </source>
</evidence>
<evidence type="ECO:0000256" key="13">
    <source>
        <dbReference type="ARBA" id="ARBA00023180"/>
    </source>
</evidence>
<keyword evidence="14" id="KW-1160">Virus entry into host cell</keyword>
<dbReference type="Pfam" id="PF24833">
    <property type="entry name" value="Rhabdo_glycop_CD"/>
    <property type="match status" value="1"/>
</dbReference>
<comment type="subcellular location">
    <subcellularLocation>
        <location evidence="1">Host membrane</location>
        <topology evidence="1">Single-pass type I membrane protein</topology>
    </subcellularLocation>
    <subcellularLocation>
        <location evidence="2">Virion membrane</location>
        <topology evidence="2">Single-pass type I membrane protein</topology>
    </subcellularLocation>
</comment>
<evidence type="ECO:0000313" key="18">
    <source>
        <dbReference type="EMBL" id="AGI04017.1"/>
    </source>
</evidence>
<keyword evidence="11 15" id="KW-1133">Transmembrane helix</keyword>
<evidence type="ECO:0000259" key="17">
    <source>
        <dbReference type="Pfam" id="PF24833"/>
    </source>
</evidence>
<evidence type="ECO:0000256" key="15">
    <source>
        <dbReference type="SAM" id="Phobius"/>
    </source>
</evidence>
<sequence length="521" mass="59007">MESLLKAICVLLLIHCSRCDLPIVFPDQKELLWNPVLKTNRYCPQTREIAPLDKPKTLKITTGVPVRSPKEKIEGYLCHSGKWVTTCDYRWYGAKYVTHSIHHLKPTDQMCRDAISQYNGGTLLNPGFPPEVCGYASVTDSELIITLITPHTVGVDDYRGLWIDPSFPNGECNSIVCETIHNSTKWVSKGEMPTDICQQTFTTIKMDVSYPSDTTSQGSLLSFHSPYHPHISGKDICKMSYCGSNGLRLPNGEWFSIINTSKIGNKNLIDFFSPCKAGVEVRSTLQSEGSQTIAWETQRMLDYALCQNTWDKFERGEPLSPLDLNYLAPRVPGKGMAYTIINNTLHSSHAVYRRVWIEGPIIGEMKGKIESATGVAKEIWAQWFEFGQNKIGPNGVIKTNDGIKFPLYAIGTGLIDQDIHELSEVSPMDHPHLVHAKKYVSEDDEIYFGDTGVSHNPVEIFSGWFTNWKEGLMKFSILVLSILIFYVVIRLVMCIPLKCKKERKPRLEFELQPREWEYSRA</sequence>
<evidence type="ECO:0000256" key="11">
    <source>
        <dbReference type="ARBA" id="ARBA00022989"/>
    </source>
</evidence>
<dbReference type="EMBL" id="KC412247">
    <property type="protein sequence ID" value="AGI04017.1"/>
    <property type="molecule type" value="Viral_cRNA"/>
</dbReference>
<proteinExistence type="inferred from homology"/>
<dbReference type="GO" id="GO:0055036">
    <property type="term" value="C:virion membrane"/>
    <property type="evidence" value="ECO:0007669"/>
    <property type="project" value="UniProtKB-SubCell"/>
</dbReference>
<dbReference type="SUPFAM" id="SSF161008">
    <property type="entry name" value="Viral glycoprotein ectodomain-like"/>
    <property type="match status" value="1"/>
</dbReference>
<dbReference type="OrthoDB" id="21147at10239"/>
<evidence type="ECO:0000256" key="4">
    <source>
        <dbReference type="ARBA" id="ARBA00022581"/>
    </source>
</evidence>
<evidence type="ECO:0000256" key="12">
    <source>
        <dbReference type="ARBA" id="ARBA00023136"/>
    </source>
</evidence>
<dbReference type="InterPro" id="IPR001903">
    <property type="entry name" value="Rhabdo_glycop_FD"/>
</dbReference>
<keyword evidence="5 15" id="KW-0812">Transmembrane</keyword>
<dbReference type="InterPro" id="IPR055447">
    <property type="entry name" value="Rhabdo_glycop_CD"/>
</dbReference>
<protein>
    <submittedName>
        <fullName evidence="18">Glycoprotein</fullName>
    </submittedName>
</protein>
<keyword evidence="6" id="KW-0732">Signal</keyword>
<dbReference type="RefSeq" id="YP_009094177.1">
    <property type="nucleotide sequence ID" value="NC_025364.1"/>
</dbReference>
<reference evidence="18 19" key="1">
    <citation type="journal article" date="2013" name="Virol. J.">
        <title>Malpais spring virus is a new species in the genus vesiculovirus.</title>
        <authorList>
            <person name="Vasilakis N."/>
            <person name="Widen S."/>
            <person name="Travassos da Rosa A.P."/>
            <person name="Wood T.G."/>
            <person name="Walker P.J."/>
            <person name="Holmes E.C."/>
            <person name="Tesh R.B."/>
        </authorList>
    </citation>
    <scope>NUCLEOTIDE SEQUENCE [LARGE SCALE GENOMIC DNA]</scope>
    <source>
        <strain evidence="18">85-488NM</strain>
    </source>
</reference>
<feature type="transmembrane region" description="Helical" evidence="15">
    <location>
        <begin position="475"/>
        <end position="497"/>
    </location>
</feature>
<evidence type="ECO:0000313" key="19">
    <source>
        <dbReference type="Proteomes" id="UP000169682"/>
    </source>
</evidence>
<dbReference type="Gene3D" id="2.30.30.640">
    <property type="match status" value="1"/>
</dbReference>
<evidence type="ECO:0000256" key="8">
    <source>
        <dbReference type="ARBA" id="ARBA00022844"/>
    </source>
</evidence>
<dbReference type="GeneID" id="20964456"/>
<accession>M4VNB9</accession>
<keyword evidence="9" id="KW-1043">Host membrane</keyword>
<keyword evidence="10" id="KW-0261">Viral envelope protein</keyword>
<dbReference type="Proteomes" id="UP000169682">
    <property type="component" value="Segment"/>
</dbReference>
<keyword evidence="7" id="KW-1161">Viral attachment to host cell</keyword>